<keyword evidence="7" id="KW-0648">Protein biosynthesis</keyword>
<comment type="caution">
    <text evidence="7">Lacks conserved residue(s) required for the propagation of feature annotation.</text>
</comment>
<organism evidence="10 11">
    <name type="scientific">Albidovulum salinarum</name>
    <dbReference type="NCBI Taxonomy" id="2984153"/>
    <lineage>
        <taxon>Bacteria</taxon>
        <taxon>Pseudomonadati</taxon>
        <taxon>Pseudomonadota</taxon>
        <taxon>Alphaproteobacteria</taxon>
        <taxon>Rhodobacterales</taxon>
        <taxon>Paracoccaceae</taxon>
        <taxon>Albidovulum</taxon>
    </lineage>
</organism>
<keyword evidence="7" id="KW-0963">Cytoplasm</keyword>
<dbReference type="InterPro" id="IPR032781">
    <property type="entry name" value="ABC_tran_Xtn"/>
</dbReference>
<feature type="binding site" evidence="7">
    <location>
        <begin position="352"/>
        <end position="359"/>
    </location>
    <ligand>
        <name>ATP</name>
        <dbReference type="ChEBI" id="CHEBI:30616"/>
        <label>2</label>
    </ligand>
</feature>
<reference evidence="10 11" key="1">
    <citation type="submission" date="2022-10" db="EMBL/GenBank/DDBJ databases">
        <title>Defluviimonas sp. nov., isolated from ocean surface sediments.</title>
        <authorList>
            <person name="He W."/>
            <person name="Wang L."/>
            <person name="Zhang D.-F."/>
        </authorList>
    </citation>
    <scope>NUCLEOTIDE SEQUENCE [LARGE SCALE GENOMIC DNA]</scope>
    <source>
        <strain evidence="10 11">WL0024</strain>
    </source>
</reference>
<comment type="similarity">
    <text evidence="1 7">Belongs to the ABC transporter superfamily. ABCF family. Translational throttle EttA subfamily.</text>
</comment>
<dbReference type="InterPro" id="IPR022374">
    <property type="entry name" value="EttA"/>
</dbReference>
<dbReference type="Proteomes" id="UP001209535">
    <property type="component" value="Unassembled WGS sequence"/>
</dbReference>
<dbReference type="Pfam" id="PF12848">
    <property type="entry name" value="ABC_tran_Xtn"/>
    <property type="match status" value="1"/>
</dbReference>
<dbReference type="Pfam" id="PF00005">
    <property type="entry name" value="ABC_tran"/>
    <property type="match status" value="2"/>
</dbReference>
<keyword evidence="6 7" id="KW-0810">Translation regulation</keyword>
<evidence type="ECO:0000256" key="6">
    <source>
        <dbReference type="ARBA" id="ARBA00022845"/>
    </source>
</evidence>
<evidence type="ECO:0000313" key="10">
    <source>
        <dbReference type="EMBL" id="MCU9849859.1"/>
    </source>
</evidence>
<dbReference type="CDD" id="cd03221">
    <property type="entry name" value="ABCF_EF-3"/>
    <property type="match status" value="2"/>
</dbReference>
<dbReference type="HAMAP" id="MF_00847">
    <property type="entry name" value="EttA"/>
    <property type="match status" value="1"/>
</dbReference>
<keyword evidence="11" id="KW-1185">Reference proteome</keyword>
<comment type="function">
    <text evidence="7">A translation factor that gates the progression of the 70S ribosomal initiation complex (IC, containing tRNA(fMet) in the P-site) into the translation elongation cycle by using a mechanism sensitive to the ATP/ADP ratio. Binds to the 70S ribosome E-site where it modulates the state of the translating ribosome during subunit translocation. ATP hydrolysis probably frees it from the ribosome, which can enter the elongation phase.</text>
</comment>
<comment type="domain">
    <text evidence="7">The P-site tRNA interaction motif (PtIM domain) probably interacts with the P-site tRNA(fMet) as well as the 23S rRNA.</text>
</comment>
<gene>
    <name evidence="7 10" type="primary">ettA</name>
    <name evidence="10" type="ORF">OEZ60_17815</name>
</gene>
<feature type="domain" description="ABC transporter" evidence="9">
    <location>
        <begin position="320"/>
        <end position="537"/>
    </location>
</feature>
<keyword evidence="4 7" id="KW-0547">Nucleotide-binding</keyword>
<protein>
    <recommendedName>
        <fullName evidence="7">Energy-dependent translational throttle protein EttA</fullName>
        <ecNumber evidence="7">3.6.1.-</ecNumber>
    </recommendedName>
    <alternativeName>
        <fullName evidence="7">Translational regulatory factor EttA</fullName>
    </alternativeName>
</protein>
<keyword evidence="7" id="KW-0694">RNA-binding</keyword>
<comment type="caution">
    <text evidence="10">The sequence shown here is derived from an EMBL/GenBank/DDBJ whole genome shotgun (WGS) entry which is preliminary data.</text>
</comment>
<name>A0ABT2X7Z6_9RHOB</name>
<dbReference type="PROSITE" id="PS50893">
    <property type="entry name" value="ABC_TRANSPORTER_2"/>
    <property type="match status" value="2"/>
</dbReference>
<keyword evidence="5 7" id="KW-0067">ATP-binding</keyword>
<evidence type="ECO:0000256" key="7">
    <source>
        <dbReference type="HAMAP-Rule" id="MF_00847"/>
    </source>
</evidence>
<comment type="subunit">
    <text evidence="7">Monomer. Probably contacts ribosomal proteins L1, L5, L33 and S7, the 16S and 23S rRNA and the P-site containing tRNA(fMet).</text>
</comment>
<dbReference type="EMBL" id="JAOVQO010000018">
    <property type="protein sequence ID" value="MCU9849859.1"/>
    <property type="molecule type" value="Genomic_DNA"/>
</dbReference>
<sequence>MASYQYVYHMDGVSKTYPGGKKCFENIRLNFLPGVKIGVVGVNGAGKSTLLRIMAGIDKDFSGEAWAAKGATVGYLPQEPQLDASLNVRDNVMLGVAAKKAKLDRYNELAMNYSDETADEMAKLQDEIDAENLWDLDSQIDVAMEALRCPPDEANVDTLSGGERRRVALCKLLLEAPDMLLLDEPTNHLDAETIAWLQKHLIEYTGTILCVTHDRYFLDDITGWILELDRGRGIPYEGNYSAWLEQKAKRLAQEAREDKARQKVLERELEWIRAGAKARQAKQKARINKYNELADQSERDKLSRAQIIIPNGPRLGGKVIEVEGLKKHMGDKQLIEDLSFALPPGGIVGVIGPNGAGKTTLFRMLTGQEQPDAGSVSYGDTVKLSYVDQSRDALDANKTVWEEISGGAEQIELGDATVNSRAYCSSFNFKGGDQQKKVGLLSGGERNRVHMAKLLKSGGNVLLLDEPTNDLDVETLQALEAALDDFAGCAVIISHDRFFLDRLCTHILAFEGEAHVEWFEGNFEAYEEDKIRRLGPDSVEPKRVKYKKFTR</sequence>
<dbReference type="SMART" id="SM00382">
    <property type="entry name" value="AAA"/>
    <property type="match status" value="2"/>
</dbReference>
<dbReference type="NCBIfam" id="NF008775">
    <property type="entry name" value="PRK11819.1"/>
    <property type="match status" value="1"/>
</dbReference>
<feature type="coiled-coil region" evidence="8">
    <location>
        <begin position="248"/>
        <end position="300"/>
    </location>
</feature>
<dbReference type="PROSITE" id="PS00211">
    <property type="entry name" value="ABC_TRANSPORTER_1"/>
    <property type="match status" value="1"/>
</dbReference>
<comment type="subcellular location">
    <subcellularLocation>
        <location evidence="7">Cytoplasm</location>
    </subcellularLocation>
    <text evidence="7">Associates with ribosomes and polysomes.</text>
</comment>
<keyword evidence="7" id="KW-0677">Repeat</keyword>
<dbReference type="InterPro" id="IPR003439">
    <property type="entry name" value="ABC_transporter-like_ATP-bd"/>
</dbReference>
<dbReference type="SUPFAM" id="SSF52540">
    <property type="entry name" value="P-loop containing nucleoside triphosphate hydrolases"/>
    <property type="match status" value="2"/>
</dbReference>
<comment type="domain">
    <text evidence="7">The arm domain is inserted in the first ABC transporter domain. Probably contacts ribosomal protein L1.</text>
</comment>
<dbReference type="RefSeq" id="WP_263339134.1">
    <property type="nucleotide sequence ID" value="NZ_JAOVQO010000018.1"/>
</dbReference>
<evidence type="ECO:0000256" key="1">
    <source>
        <dbReference type="ARBA" id="ARBA00005868"/>
    </source>
</evidence>
<dbReference type="EC" id="3.6.1.-" evidence="7"/>
<evidence type="ECO:0000256" key="3">
    <source>
        <dbReference type="ARBA" id="ARBA00022730"/>
    </source>
</evidence>
<evidence type="ECO:0000256" key="2">
    <source>
        <dbReference type="ARBA" id="ARBA00022555"/>
    </source>
</evidence>
<keyword evidence="3 7" id="KW-0699">rRNA-binding</keyword>
<dbReference type="InterPro" id="IPR027417">
    <property type="entry name" value="P-loop_NTPase"/>
</dbReference>
<dbReference type="PANTHER" id="PTHR43858:SF1">
    <property type="entry name" value="ABC TRANSPORTER-RELATED PROTEIN"/>
    <property type="match status" value="1"/>
</dbReference>
<dbReference type="NCBIfam" id="TIGR03719">
    <property type="entry name" value="ABC_ABC_ChvD"/>
    <property type="match status" value="1"/>
</dbReference>
<proteinExistence type="inferred from homology"/>
<feature type="region of interest" description="PtIM" evidence="7">
    <location>
        <begin position="238"/>
        <end position="318"/>
    </location>
</feature>
<evidence type="ECO:0000259" key="9">
    <source>
        <dbReference type="PROSITE" id="PS50893"/>
    </source>
</evidence>
<keyword evidence="2 7" id="KW-0820">tRNA-binding</keyword>
<feature type="binding site" evidence="7">
    <location>
        <begin position="41"/>
        <end position="48"/>
    </location>
    <ligand>
        <name>ATP</name>
        <dbReference type="ChEBI" id="CHEBI:30616"/>
        <label>1</label>
    </ligand>
</feature>
<keyword evidence="7" id="KW-0378">Hydrolase</keyword>
<evidence type="ECO:0000256" key="5">
    <source>
        <dbReference type="ARBA" id="ARBA00022840"/>
    </source>
</evidence>
<evidence type="ECO:0000256" key="4">
    <source>
        <dbReference type="ARBA" id="ARBA00022741"/>
    </source>
</evidence>
<dbReference type="InterPro" id="IPR003593">
    <property type="entry name" value="AAA+_ATPase"/>
</dbReference>
<evidence type="ECO:0000256" key="8">
    <source>
        <dbReference type="SAM" id="Coils"/>
    </source>
</evidence>
<dbReference type="PANTHER" id="PTHR43858">
    <property type="entry name" value="ENERGY-DEPENDENT TRANSLATIONAL THROTTLE PROTEIN ETTA"/>
    <property type="match status" value="1"/>
</dbReference>
<dbReference type="Gene3D" id="3.40.50.300">
    <property type="entry name" value="P-loop containing nucleotide triphosphate hydrolases"/>
    <property type="match status" value="2"/>
</dbReference>
<dbReference type="InterPro" id="IPR017871">
    <property type="entry name" value="ABC_transporter-like_CS"/>
</dbReference>
<evidence type="ECO:0000313" key="11">
    <source>
        <dbReference type="Proteomes" id="UP001209535"/>
    </source>
</evidence>
<accession>A0ABT2X7Z6</accession>
<keyword evidence="8" id="KW-0175">Coiled coil</keyword>
<feature type="domain" description="ABC transporter" evidence="9">
    <location>
        <begin position="8"/>
        <end position="255"/>
    </location>
</feature>
<comment type="catalytic activity">
    <reaction evidence="7">
        <text>ATP + H2O = ADP + phosphate + H(+)</text>
        <dbReference type="Rhea" id="RHEA:13065"/>
        <dbReference type="ChEBI" id="CHEBI:15377"/>
        <dbReference type="ChEBI" id="CHEBI:15378"/>
        <dbReference type="ChEBI" id="CHEBI:30616"/>
        <dbReference type="ChEBI" id="CHEBI:43474"/>
        <dbReference type="ChEBI" id="CHEBI:456216"/>
    </reaction>
</comment>